<feature type="compositionally biased region" description="Basic and acidic residues" evidence="2">
    <location>
        <begin position="216"/>
        <end position="233"/>
    </location>
</feature>
<evidence type="ECO:0000313" key="5">
    <source>
        <dbReference type="Proteomes" id="UP000678393"/>
    </source>
</evidence>
<dbReference type="OrthoDB" id="6022652at2759"/>
<dbReference type="AlphaFoldDB" id="A0A8S3ZTZ0"/>
<sequence>PSRAREGQRRRTAVVTYNSSQGANVLEYDDVGTMSDLELPSFQRGGLIRTSMPLVRSASTSLERPLGKFCLVFLVYGDQTKKSMLPNEITTLDTVRALFVRAFPDLTLEMLEDPRKKIYLLDPATNIYFQLEDLVDIKDRSVLKIHETDNEQPQKVKERQEVRGRTVQMPVARSHNQQVYAELPLGHDIYAKSQPLPMQAAQVYPDMMQEQSNMWELERRSRSRTPEASDRPRSLSAGAATRQRFSHSPDRQPTPERLPLNPIPENRQVLPGYRGESNYYETVGPGTYRGQHPSGIYESPATYQGYPPSSPGPTQQTYIARSTR</sequence>
<name>A0A8S3ZTZ0_9EUPU</name>
<gene>
    <name evidence="4" type="ORF">CUNI_LOCUS15539</name>
</gene>
<evidence type="ECO:0000256" key="1">
    <source>
        <dbReference type="ARBA" id="ARBA00023054"/>
    </source>
</evidence>
<organism evidence="4 5">
    <name type="scientific">Candidula unifasciata</name>
    <dbReference type="NCBI Taxonomy" id="100452"/>
    <lineage>
        <taxon>Eukaryota</taxon>
        <taxon>Metazoa</taxon>
        <taxon>Spiralia</taxon>
        <taxon>Lophotrochozoa</taxon>
        <taxon>Mollusca</taxon>
        <taxon>Gastropoda</taxon>
        <taxon>Heterobranchia</taxon>
        <taxon>Euthyneura</taxon>
        <taxon>Panpulmonata</taxon>
        <taxon>Eupulmonata</taxon>
        <taxon>Stylommatophora</taxon>
        <taxon>Helicina</taxon>
        <taxon>Helicoidea</taxon>
        <taxon>Geomitridae</taxon>
        <taxon>Candidula</taxon>
    </lineage>
</organism>
<accession>A0A8S3ZTZ0</accession>
<dbReference type="PANTHER" id="PTHR22741">
    <property type="entry name" value="P140CAP/SNIP-RELATED"/>
    <property type="match status" value="1"/>
</dbReference>
<evidence type="ECO:0000259" key="3">
    <source>
        <dbReference type="Pfam" id="PF03915"/>
    </source>
</evidence>
<feature type="domain" description="Actin interacting protein 3-like C-terminal" evidence="3">
    <location>
        <begin position="73"/>
        <end position="192"/>
    </location>
</feature>
<feature type="compositionally biased region" description="Polar residues" evidence="2">
    <location>
        <begin position="312"/>
        <end position="324"/>
    </location>
</feature>
<feature type="non-terminal residue" evidence="4">
    <location>
        <position position="324"/>
    </location>
</feature>
<evidence type="ECO:0000256" key="2">
    <source>
        <dbReference type="SAM" id="MobiDB-lite"/>
    </source>
</evidence>
<keyword evidence="1" id="KW-0175">Coiled coil</keyword>
<protein>
    <recommendedName>
        <fullName evidence="3">Actin interacting protein 3-like C-terminal domain-containing protein</fullName>
    </recommendedName>
</protein>
<keyword evidence="5" id="KW-1185">Reference proteome</keyword>
<comment type="caution">
    <text evidence="4">The sequence shown here is derived from an EMBL/GenBank/DDBJ whole genome shotgun (WGS) entry which is preliminary data.</text>
</comment>
<dbReference type="InterPro" id="IPR022782">
    <property type="entry name" value="AIP3-like_C"/>
</dbReference>
<dbReference type="Proteomes" id="UP000678393">
    <property type="component" value="Unassembled WGS sequence"/>
</dbReference>
<evidence type="ECO:0000313" key="4">
    <source>
        <dbReference type="EMBL" id="CAG5129981.1"/>
    </source>
</evidence>
<proteinExistence type="predicted"/>
<reference evidence="4" key="1">
    <citation type="submission" date="2021-04" db="EMBL/GenBank/DDBJ databases">
        <authorList>
            <consortium name="Molecular Ecology Group"/>
        </authorList>
    </citation>
    <scope>NUCLEOTIDE SEQUENCE</scope>
</reference>
<feature type="region of interest" description="Disordered" evidence="2">
    <location>
        <begin position="214"/>
        <end position="324"/>
    </location>
</feature>
<dbReference type="InterPro" id="IPR051825">
    <property type="entry name" value="SRCIN1"/>
</dbReference>
<dbReference type="Pfam" id="PF03915">
    <property type="entry name" value="AIP3"/>
    <property type="match status" value="1"/>
</dbReference>
<feature type="non-terminal residue" evidence="4">
    <location>
        <position position="1"/>
    </location>
</feature>
<dbReference type="EMBL" id="CAJHNH020003780">
    <property type="protein sequence ID" value="CAG5129981.1"/>
    <property type="molecule type" value="Genomic_DNA"/>
</dbReference>
<dbReference type="GO" id="GO:0005737">
    <property type="term" value="C:cytoplasm"/>
    <property type="evidence" value="ECO:0007669"/>
    <property type="project" value="TreeGrafter"/>
</dbReference>
<dbReference type="PANTHER" id="PTHR22741:SF10">
    <property type="entry name" value="COILED-COIL DOMAIN-CONTAINING PROTEIN CG32809"/>
    <property type="match status" value="1"/>
</dbReference>